<evidence type="ECO:0000313" key="4">
    <source>
        <dbReference type="Proteomes" id="UP000016412"/>
    </source>
</evidence>
<evidence type="ECO:0000313" key="5">
    <source>
        <dbReference type="Proteomes" id="UP000016646"/>
    </source>
</evidence>
<dbReference type="Proteomes" id="UP000016412">
    <property type="component" value="Unassembled WGS sequence"/>
</dbReference>
<evidence type="ECO:0000313" key="3">
    <source>
        <dbReference type="EMBL" id="ERK05036.1"/>
    </source>
</evidence>
<organism evidence="2 4">
    <name type="scientific">Treponema socranskii subsp. socranskii VPI DR56BR1116 = ATCC 35536</name>
    <dbReference type="NCBI Taxonomy" id="1125725"/>
    <lineage>
        <taxon>Bacteria</taxon>
        <taxon>Pseudomonadati</taxon>
        <taxon>Spirochaetota</taxon>
        <taxon>Spirochaetia</taxon>
        <taxon>Spirochaetales</taxon>
        <taxon>Treponemataceae</taxon>
        <taxon>Treponema</taxon>
    </lineage>
</organism>
<dbReference type="OrthoDB" id="357768at2"/>
<proteinExistence type="predicted"/>
<dbReference type="EMBL" id="AVQI01000006">
    <property type="protein sequence ID" value="ERK05036.1"/>
    <property type="molecule type" value="Genomic_DNA"/>
</dbReference>
<feature type="signal peptide" evidence="1">
    <location>
        <begin position="1"/>
        <end position="20"/>
    </location>
</feature>
<gene>
    <name evidence="3" type="ORF">HMPREF0860_0619</name>
    <name evidence="2" type="ORF">HMPREF1325_1591</name>
</gene>
<dbReference type="eggNOG" id="ENOG5032GJQ">
    <property type="taxonomic scope" value="Bacteria"/>
</dbReference>
<name>U2LLE1_TRESO</name>
<evidence type="ECO:0000313" key="2">
    <source>
        <dbReference type="EMBL" id="ERF61081.1"/>
    </source>
</evidence>
<comment type="caution">
    <text evidence="2">The sequence shown here is derived from an EMBL/GenBank/DDBJ whole genome shotgun (WGS) entry which is preliminary data.</text>
</comment>
<evidence type="ECO:0000256" key="1">
    <source>
        <dbReference type="SAM" id="SignalP"/>
    </source>
</evidence>
<reference evidence="4 5" key="1">
    <citation type="submission" date="2013-08" db="EMBL/GenBank/DDBJ databases">
        <authorList>
            <person name="Durkin A.S."/>
            <person name="Haft D.R."/>
            <person name="McCorrison J."/>
            <person name="Torralba M."/>
            <person name="Gillis M."/>
            <person name="Haft D.H."/>
            <person name="Methe B."/>
            <person name="Sutton G."/>
            <person name="Nelson K.E."/>
        </authorList>
    </citation>
    <scope>NUCLEOTIDE SEQUENCE [LARGE SCALE GENOMIC DNA]</scope>
    <source>
        <strain evidence="3 5">ATCC 35536</strain>
        <strain evidence="2 4">VPI DR56BR1116</strain>
    </source>
</reference>
<dbReference type="RefSeq" id="WP_021329923.1">
    <property type="nucleotide sequence ID" value="NZ_AUZJ01000017.1"/>
</dbReference>
<dbReference type="PATRIC" id="fig|1125725.3.peg.875"/>
<protein>
    <recommendedName>
        <fullName evidence="6">Lipoprotein</fullName>
    </recommendedName>
</protein>
<feature type="chain" id="PRO_5004630501" description="Lipoprotein" evidence="1">
    <location>
        <begin position="21"/>
        <end position="413"/>
    </location>
</feature>
<dbReference type="AlphaFoldDB" id="U2LLE1"/>
<sequence length="413" mass="46634">MGKSVRLLPLFILCSASLFSQTDIDARTIAAMYGWDYVSVPKRETVRFPALLEGIWTGGDRYVFFVPENTAEKAAVKPTDIALILKTYYGWFYDRTAEPEDWASSPERFLCTATTKEAERLTVTAENLLNRPLRYDADGNAVPYDSGAWELVVKYNGKKRYETRIPVAVIGNELYLDFVLRNSSTDAITAGGTELDGYWQGVCRRESIRIAPYPRVSEIRSYYVSGGDMYALRFWETTMPYTDDLASFDDTDKTFSVAKHIVSNASVFTCVTGRSNRIRNTVKRPLDFGDYKLDETGTICVFGKPYMTKVVGKDSAPELMHIVAEANSRRKDPPPPLFPPSDLNWHWDLITLLEKDNALVQEVRLRQRAFAETKGEGGKIDALAASMYGTHLKLQEDALKISDEARKKIKAVR</sequence>
<keyword evidence="1" id="KW-0732">Signal</keyword>
<accession>U2LLE1</accession>
<keyword evidence="5" id="KW-1185">Reference proteome</keyword>
<dbReference type="EMBL" id="AUZJ01000017">
    <property type="protein sequence ID" value="ERF61081.1"/>
    <property type="molecule type" value="Genomic_DNA"/>
</dbReference>
<evidence type="ECO:0008006" key="6">
    <source>
        <dbReference type="Google" id="ProtNLM"/>
    </source>
</evidence>
<dbReference type="Proteomes" id="UP000016646">
    <property type="component" value="Unassembled WGS sequence"/>
</dbReference>